<organism evidence="1 2">
    <name type="scientific">Trichonephila clavata</name>
    <name type="common">Joro spider</name>
    <name type="synonym">Nephila clavata</name>
    <dbReference type="NCBI Taxonomy" id="2740835"/>
    <lineage>
        <taxon>Eukaryota</taxon>
        <taxon>Metazoa</taxon>
        <taxon>Ecdysozoa</taxon>
        <taxon>Arthropoda</taxon>
        <taxon>Chelicerata</taxon>
        <taxon>Arachnida</taxon>
        <taxon>Araneae</taxon>
        <taxon>Araneomorphae</taxon>
        <taxon>Entelegynae</taxon>
        <taxon>Araneoidea</taxon>
        <taxon>Nephilidae</taxon>
        <taxon>Trichonephila</taxon>
    </lineage>
</organism>
<evidence type="ECO:0000313" key="2">
    <source>
        <dbReference type="Proteomes" id="UP000887116"/>
    </source>
</evidence>
<proteinExistence type="predicted"/>
<dbReference type="AlphaFoldDB" id="A0A8X6G8J7"/>
<dbReference type="EMBL" id="BMAO01001903">
    <property type="protein sequence ID" value="GFQ76843.1"/>
    <property type="molecule type" value="Genomic_DNA"/>
</dbReference>
<evidence type="ECO:0000313" key="1">
    <source>
        <dbReference type="EMBL" id="GFQ76843.1"/>
    </source>
</evidence>
<protein>
    <submittedName>
        <fullName evidence="1">Uncharacterized protein</fullName>
    </submittedName>
</protein>
<sequence>MDMGDRVSHFRSGLMSLPEYESNSLKSELLDDETEEALPFPSLPDRLLKNIGLYGLYNENKKNVCLESKLLSSRSSFLRIPGINVKCA</sequence>
<reference evidence="1" key="1">
    <citation type="submission" date="2020-07" db="EMBL/GenBank/DDBJ databases">
        <title>Multicomponent nature underlies the extraordinary mechanical properties of spider dragline silk.</title>
        <authorList>
            <person name="Kono N."/>
            <person name="Nakamura H."/>
            <person name="Mori M."/>
            <person name="Yoshida Y."/>
            <person name="Ohtoshi R."/>
            <person name="Malay A.D."/>
            <person name="Moran D.A.P."/>
            <person name="Tomita M."/>
            <person name="Numata K."/>
            <person name="Arakawa K."/>
        </authorList>
    </citation>
    <scope>NUCLEOTIDE SEQUENCE</scope>
</reference>
<accession>A0A8X6G8J7</accession>
<dbReference type="OrthoDB" id="6428943at2759"/>
<dbReference type="Proteomes" id="UP000887116">
    <property type="component" value="Unassembled WGS sequence"/>
</dbReference>
<keyword evidence="2" id="KW-1185">Reference proteome</keyword>
<name>A0A8X6G8J7_TRICU</name>
<gene>
    <name evidence="1" type="primary">AVEN_136667_1</name>
    <name evidence="1" type="ORF">TNCT_738541</name>
</gene>
<comment type="caution">
    <text evidence="1">The sequence shown here is derived from an EMBL/GenBank/DDBJ whole genome shotgun (WGS) entry which is preliminary data.</text>
</comment>